<evidence type="ECO:0000256" key="3">
    <source>
        <dbReference type="ARBA" id="ARBA00036324"/>
    </source>
</evidence>
<keyword evidence="2 4" id="KW-0413">Isomerase</keyword>
<evidence type="ECO:0000256" key="2">
    <source>
        <dbReference type="ARBA" id="ARBA00023235"/>
    </source>
</evidence>
<protein>
    <submittedName>
        <fullName evidence="4">L-fucose mutarotase</fullName>
        <ecNumber evidence="4">5.1.3.29</ecNumber>
    </submittedName>
</protein>
<evidence type="ECO:0000313" key="4">
    <source>
        <dbReference type="EMBL" id="MBB6431137.1"/>
    </source>
</evidence>
<comment type="catalytic activity">
    <reaction evidence="1">
        <text>beta-D-ribopyranose = beta-D-ribofuranose</text>
        <dbReference type="Rhea" id="RHEA:25432"/>
        <dbReference type="ChEBI" id="CHEBI:27476"/>
        <dbReference type="ChEBI" id="CHEBI:47002"/>
        <dbReference type="EC" id="5.4.99.62"/>
    </reaction>
</comment>
<dbReference type="InterPro" id="IPR050443">
    <property type="entry name" value="RbsD/FucU_mutarotase"/>
</dbReference>
<comment type="catalytic activity">
    <reaction evidence="3">
        <text>alpha-L-fucose = beta-L-fucose</text>
        <dbReference type="Rhea" id="RHEA:25580"/>
        <dbReference type="ChEBI" id="CHEBI:42548"/>
        <dbReference type="ChEBI" id="CHEBI:42589"/>
        <dbReference type="EC" id="5.1.3.29"/>
    </reaction>
</comment>
<reference evidence="4 5" key="1">
    <citation type="submission" date="2020-08" db="EMBL/GenBank/DDBJ databases">
        <title>Genomic Encyclopedia of Type Strains, Phase IV (KMG-IV): sequencing the most valuable type-strain genomes for metagenomic binning, comparative biology and taxonomic classification.</title>
        <authorList>
            <person name="Goeker M."/>
        </authorList>
    </citation>
    <scope>NUCLEOTIDE SEQUENCE [LARGE SCALE GENOMIC DNA]</scope>
    <source>
        <strain evidence="4 5">DSM 103725</strain>
    </source>
</reference>
<dbReference type="EC" id="5.1.3.29" evidence="4"/>
<name>A0A7X0H8R0_9BACT</name>
<dbReference type="SUPFAM" id="SSF102546">
    <property type="entry name" value="RbsD-like"/>
    <property type="match status" value="1"/>
</dbReference>
<gene>
    <name evidence="4" type="ORF">HNQ40_002943</name>
</gene>
<dbReference type="GO" id="GO:0006004">
    <property type="term" value="P:fucose metabolic process"/>
    <property type="evidence" value="ECO:0007669"/>
    <property type="project" value="TreeGrafter"/>
</dbReference>
<dbReference type="InterPro" id="IPR007721">
    <property type="entry name" value="RbsD_FucU"/>
</dbReference>
<dbReference type="Pfam" id="PF05025">
    <property type="entry name" value="RbsD_FucU"/>
    <property type="match status" value="1"/>
</dbReference>
<dbReference type="InterPro" id="IPR023750">
    <property type="entry name" value="RbsD-like_sf"/>
</dbReference>
<dbReference type="AlphaFoldDB" id="A0A7X0H8R0"/>
<dbReference type="Gene3D" id="3.40.1650.10">
    <property type="entry name" value="RbsD-like domain"/>
    <property type="match status" value="1"/>
</dbReference>
<evidence type="ECO:0000256" key="1">
    <source>
        <dbReference type="ARBA" id="ARBA00000223"/>
    </source>
</evidence>
<organism evidence="4 5">
    <name type="scientific">Algisphaera agarilytica</name>
    <dbReference type="NCBI Taxonomy" id="1385975"/>
    <lineage>
        <taxon>Bacteria</taxon>
        <taxon>Pseudomonadati</taxon>
        <taxon>Planctomycetota</taxon>
        <taxon>Phycisphaerae</taxon>
        <taxon>Phycisphaerales</taxon>
        <taxon>Phycisphaeraceae</taxon>
        <taxon>Algisphaera</taxon>
    </lineage>
</organism>
<dbReference type="PANTHER" id="PTHR31690:SF4">
    <property type="entry name" value="FUCOSE MUTAROTASE"/>
    <property type="match status" value="1"/>
</dbReference>
<evidence type="ECO:0000313" key="5">
    <source>
        <dbReference type="Proteomes" id="UP000541810"/>
    </source>
</evidence>
<keyword evidence="5" id="KW-1185">Reference proteome</keyword>
<dbReference type="GO" id="GO:0036373">
    <property type="term" value="F:L-fucose mutarotase activity"/>
    <property type="evidence" value="ECO:0007669"/>
    <property type="project" value="UniProtKB-EC"/>
</dbReference>
<proteinExistence type="predicted"/>
<dbReference type="PANTHER" id="PTHR31690">
    <property type="entry name" value="FUCOSE MUTAROTASE"/>
    <property type="match status" value="1"/>
</dbReference>
<dbReference type="Proteomes" id="UP000541810">
    <property type="component" value="Unassembled WGS sequence"/>
</dbReference>
<dbReference type="GO" id="GO:0062193">
    <property type="term" value="F:D-ribose pyranase activity"/>
    <property type="evidence" value="ECO:0007669"/>
    <property type="project" value="UniProtKB-EC"/>
</dbReference>
<dbReference type="GO" id="GO:0042806">
    <property type="term" value="F:fucose binding"/>
    <property type="evidence" value="ECO:0007669"/>
    <property type="project" value="TreeGrafter"/>
</dbReference>
<accession>A0A7X0H8R0</accession>
<comment type="caution">
    <text evidence="4">The sequence shown here is derived from an EMBL/GenBank/DDBJ whole genome shotgun (WGS) entry which is preliminary data.</text>
</comment>
<dbReference type="RefSeq" id="WP_184678627.1">
    <property type="nucleotide sequence ID" value="NZ_JACHGY010000001.1"/>
</dbReference>
<sequence length="152" mass="16694">MLKLPVLHPELLSSLGRAGHLSTVLISDGNYPHTTKPLPGVDVVWANYRPGLLDGNTVLEMLCDLIPIEEATVMAPNLEGEFTMDHDPPIWETYKKTLADRADFHKDLVQLQKPEFNALAEKPDLALVIATGEQAIYANLLLTIGVVMPEDG</sequence>
<dbReference type="EMBL" id="JACHGY010000001">
    <property type="protein sequence ID" value="MBB6431137.1"/>
    <property type="molecule type" value="Genomic_DNA"/>
</dbReference>